<feature type="region of interest" description="Disordered" evidence="1">
    <location>
        <begin position="914"/>
        <end position="966"/>
    </location>
</feature>
<dbReference type="EMBL" id="GG662793">
    <property type="protein sequence ID" value="EAR90965.2"/>
    <property type="molecule type" value="Genomic_DNA"/>
</dbReference>
<dbReference type="STRING" id="312017.I7M0U6"/>
<feature type="compositionally biased region" description="Polar residues" evidence="1">
    <location>
        <begin position="1215"/>
        <end position="1229"/>
    </location>
</feature>
<feature type="transmembrane region" description="Helical" evidence="2">
    <location>
        <begin position="1754"/>
        <end position="1775"/>
    </location>
</feature>
<evidence type="ECO:0000313" key="3">
    <source>
        <dbReference type="EMBL" id="EAR90965.2"/>
    </source>
</evidence>
<feature type="compositionally biased region" description="Polar residues" evidence="1">
    <location>
        <begin position="1184"/>
        <end position="1193"/>
    </location>
</feature>
<sequence>MLQQQDGQNSRNTTECSCKDLSQILKNIDNNQAFEVRKKLIHLYLNENYLDSKLKFSENICSTFYFLAYQVEISESPMNALILLIEYEMIHQKKLSLHYQMILADLKMKAQIRFDNQQKLRNILKSNLLDGIKYDFLLQNIDQNLFKCLNQLKYINNYLSNDFIDLYNLHQKSARLVHDIEELEKYFLYVYQINPNSSQLQYYLNAYTHIFDLRICNIQNIIKSQQLFNVMQFSELDLNICDQRNCILFVSLLQQIGQVKLVTRNSEKIIGKPPSELVHQSINLIIPSFIAKFHDQIIKNVIKNGFLLGSKDANFKEQNRYQFFAKDSKNYIFPIVLQLKLQIFGKCKDFGVSAIIQRVNNQSNQYILIDQKYSLRGKTFTIQNITKTLYKICFKQVLGDNQSKLQGLDINKLIPLMEVLNQEDKDRNKIGTIMLYPKTANHCNIFKKNNKMLKNGKDIGWFFMFALASNCGILDIDINLKIRKTQIGEIYKEIEITRIKKIYKPGERLTSMSTLKQQLSSKMGVSIFIGGAQLKKTFEIIEQGEQGQHSQSSFRKFQRLAKETKLMDSKEGSQQNFIVNKSLLPNKTKIHEDEYQTTSSDEKFEIEDPIQFLMKSNPSIKDAQTFNSSSRLSFQNNKKVEFYLDKEKRNSNQYQKNDQSQQYDKKVSLNSHQNQFSLNKFETANSQKSDKFQSKDQIQEIDSKESFDEQVSIKSQKPADMRKTLINNSLRLIQQFSCLDNQEQQLSNFHQENFKESDQQSETFRKNQSFNYCSHSFIANSKRHTHHDLELEEQINSLSLKKQISNATQENLQQLNQINDEVDVQPLNLNNKKFNQQQENSSKQKQNQETLQEIKQPTVTVINDDFQVIESTKFQSRGELDRIQTFNPENNSKLNNNQNQFIQDSDRILTFQTRADDEKQKSKSMKQLNKQEIQIDKNKSNKMNSVSIQNTEQNQDKQRVTNSSLSSIQKIQLNSDNKNVLQQANYTEELSSPFKNNQVQEYSERIMSYQTVSDNQTQISGHQIDKNISEIGSQFKIQQNKFNSNRNISELNNEIQNIEFNKKDSNFIEKEQIEHNQNKDTLHKLQSSNSDDDDSSSQESISNEEQQAEFREDSIIQTFNVLDYIQYKEGLQNKNQNLNIFQNISALEKNIQNQSQENLNHQQSEAQKQEQIKSSEQIQSNSKMSVKTESNKTLNKEEYAQEQHKIQQDYEKEQANNSKQPSISSFKQIQQKKRSFKSIQTFNPDIDNERDKSESHLINDIQSEIQYHKTIDQFKTYDAIDSQYIKSNTRKLSSDTQSNFQFNQNQQNNRFSLLSQNVQNHEKIIKLQQVQMEQIDKIEEIQIQSEQLDKSNQISSENNITQQSNEISNNKLDNSENLDDHYDEKENQEIEEELNEHVKTFYQENSYHEAGSQTDTFKEKDNDLKSSKVSQKKFITKEQDKIRKQSIRMLFQVQKKNYVLPKKNMDITNPDLNTEDAKSYDQDSAQIDVNEVSHENLDEDINKNVRILSNINSQENNNDLENRRRSLLHEHEDNFLNQGLDTYNRKQNKISKFIFQKNITVSQNISKIGYLAFFLLFFFTLFVFFSLLVQQQSIQDIIPYLSFGPNILYELSQVIMLKEFQYLSQYMNPSNQQIYDQNTLTNRTQTQLNQFRETLNNAEIIQSQNLPSQSILNLKIDYFDEISQETPQSGNIISVFEHLYLILWQYTNQINGLEPLKITHLNSQLLLNNTQQITNYFYNWTLSQLDQTNIYLQIGTYSIMAISGLIIFVIVPIYARLQLLKEKIMQQFATFSCELINKRNMQIDEMLIVLRKVS</sequence>
<feature type="region of interest" description="Disordered" evidence="1">
    <location>
        <begin position="646"/>
        <end position="668"/>
    </location>
</feature>
<feature type="region of interest" description="Disordered" evidence="1">
    <location>
        <begin position="683"/>
        <end position="715"/>
    </location>
</feature>
<proteinExistence type="predicted"/>
<keyword evidence="2" id="KW-0472">Membrane</keyword>
<feature type="region of interest" description="Disordered" evidence="1">
    <location>
        <begin position="1408"/>
        <end position="1428"/>
    </location>
</feature>
<feature type="transmembrane region" description="Helical" evidence="2">
    <location>
        <begin position="1568"/>
        <end position="1589"/>
    </location>
</feature>
<keyword evidence="2 3" id="KW-0812">Transmembrane</keyword>
<reference evidence="4" key="1">
    <citation type="journal article" date="2006" name="PLoS Biol.">
        <title>Macronuclear genome sequence of the ciliate Tetrahymena thermophila, a model eukaryote.</title>
        <authorList>
            <person name="Eisen J.A."/>
            <person name="Coyne R.S."/>
            <person name="Wu M."/>
            <person name="Wu D."/>
            <person name="Thiagarajan M."/>
            <person name="Wortman J.R."/>
            <person name="Badger J.H."/>
            <person name="Ren Q."/>
            <person name="Amedeo P."/>
            <person name="Jones K.M."/>
            <person name="Tallon L.J."/>
            <person name="Delcher A.L."/>
            <person name="Salzberg S.L."/>
            <person name="Silva J.C."/>
            <person name="Haas B.J."/>
            <person name="Majoros W.H."/>
            <person name="Farzad M."/>
            <person name="Carlton J.M."/>
            <person name="Smith R.K. Jr."/>
            <person name="Garg J."/>
            <person name="Pearlman R.E."/>
            <person name="Karrer K.M."/>
            <person name="Sun L."/>
            <person name="Manning G."/>
            <person name="Elde N.C."/>
            <person name="Turkewitz A.P."/>
            <person name="Asai D.J."/>
            <person name="Wilkes D.E."/>
            <person name="Wang Y."/>
            <person name="Cai H."/>
            <person name="Collins K."/>
            <person name="Stewart B.A."/>
            <person name="Lee S.R."/>
            <person name="Wilamowska K."/>
            <person name="Weinberg Z."/>
            <person name="Ruzzo W.L."/>
            <person name="Wloga D."/>
            <person name="Gaertig J."/>
            <person name="Frankel J."/>
            <person name="Tsao C.-C."/>
            <person name="Gorovsky M.A."/>
            <person name="Keeling P.J."/>
            <person name="Waller R.F."/>
            <person name="Patron N.J."/>
            <person name="Cherry J.M."/>
            <person name="Stover N.A."/>
            <person name="Krieger C.J."/>
            <person name="del Toro C."/>
            <person name="Ryder H.F."/>
            <person name="Williamson S.C."/>
            <person name="Barbeau R.A."/>
            <person name="Hamilton E.P."/>
            <person name="Orias E."/>
        </authorList>
    </citation>
    <scope>NUCLEOTIDE SEQUENCE [LARGE SCALE GENOMIC DNA]</scope>
    <source>
        <strain evidence="4">SB210</strain>
    </source>
</reference>
<feature type="compositionally biased region" description="Polar residues" evidence="1">
    <location>
        <begin position="651"/>
        <end position="668"/>
    </location>
</feature>
<keyword evidence="2" id="KW-1133">Transmembrane helix</keyword>
<feature type="compositionally biased region" description="Basic and acidic residues" evidence="1">
    <location>
        <begin position="688"/>
        <end position="707"/>
    </location>
</feature>
<feature type="region of interest" description="Disordered" evidence="1">
    <location>
        <begin position="1076"/>
        <end position="1110"/>
    </location>
</feature>
<dbReference type="InParanoid" id="I7M0U6"/>
<name>I7M0U6_TETTS</name>
<protein>
    <submittedName>
        <fullName evidence="3">Transmembrane protein, putative</fullName>
    </submittedName>
</protein>
<dbReference type="Proteomes" id="UP000009168">
    <property type="component" value="Unassembled WGS sequence"/>
</dbReference>
<feature type="compositionally biased region" description="Polar residues" evidence="1">
    <location>
        <begin position="941"/>
        <end position="953"/>
    </location>
</feature>
<evidence type="ECO:0000313" key="4">
    <source>
        <dbReference type="Proteomes" id="UP000009168"/>
    </source>
</evidence>
<feature type="compositionally biased region" description="Polar residues" evidence="1">
    <location>
        <begin position="1361"/>
        <end position="1372"/>
    </location>
</feature>
<feature type="compositionally biased region" description="Basic and acidic residues" evidence="1">
    <location>
        <begin position="1378"/>
        <end position="1388"/>
    </location>
</feature>
<organism evidence="3 4">
    <name type="scientific">Tetrahymena thermophila (strain SB210)</name>
    <dbReference type="NCBI Taxonomy" id="312017"/>
    <lineage>
        <taxon>Eukaryota</taxon>
        <taxon>Sar</taxon>
        <taxon>Alveolata</taxon>
        <taxon>Ciliophora</taxon>
        <taxon>Intramacronucleata</taxon>
        <taxon>Oligohymenophorea</taxon>
        <taxon>Hymenostomatida</taxon>
        <taxon>Tetrahymenina</taxon>
        <taxon>Tetrahymenidae</taxon>
        <taxon>Tetrahymena</taxon>
    </lineage>
</organism>
<feature type="compositionally biased region" description="Basic and acidic residues" evidence="1">
    <location>
        <begin position="1194"/>
        <end position="1214"/>
    </location>
</feature>
<feature type="region of interest" description="Disordered" evidence="1">
    <location>
        <begin position="1361"/>
        <end position="1389"/>
    </location>
</feature>
<dbReference type="KEGG" id="tet:TTHERM_00145700"/>
<feature type="compositionally biased region" description="Low complexity" evidence="1">
    <location>
        <begin position="1174"/>
        <end position="1183"/>
    </location>
</feature>
<evidence type="ECO:0000256" key="2">
    <source>
        <dbReference type="SAM" id="Phobius"/>
    </source>
</evidence>
<dbReference type="GeneID" id="7836628"/>
<keyword evidence="4" id="KW-1185">Reference proteome</keyword>
<feature type="compositionally biased region" description="Basic and acidic residues" evidence="1">
    <location>
        <begin position="1416"/>
        <end position="1426"/>
    </location>
</feature>
<accession>I7M0U6</accession>
<gene>
    <name evidence="3" type="ORF">TTHERM_00145700</name>
</gene>
<dbReference type="RefSeq" id="XP_001011210.2">
    <property type="nucleotide sequence ID" value="XM_001011210.2"/>
</dbReference>
<feature type="region of interest" description="Disordered" evidence="1">
    <location>
        <begin position="1155"/>
        <end position="1229"/>
    </location>
</feature>
<evidence type="ECO:0000256" key="1">
    <source>
        <dbReference type="SAM" id="MobiDB-lite"/>
    </source>
</evidence>